<name>E3JT90_PUCGT</name>
<evidence type="ECO:0000313" key="3">
    <source>
        <dbReference type="Proteomes" id="UP000008783"/>
    </source>
</evidence>
<keyword evidence="3" id="KW-1185">Reference proteome</keyword>
<protein>
    <submittedName>
        <fullName evidence="2">Uncharacterized protein</fullName>
    </submittedName>
</protein>
<dbReference type="GeneID" id="10542916"/>
<dbReference type="OrthoDB" id="2512528at2759"/>
<evidence type="ECO:0000256" key="1">
    <source>
        <dbReference type="SAM" id="MobiDB-lite"/>
    </source>
</evidence>
<gene>
    <name evidence="2" type="ORF">PGTG_01962</name>
</gene>
<feature type="compositionally biased region" description="Low complexity" evidence="1">
    <location>
        <begin position="66"/>
        <end position="86"/>
    </location>
</feature>
<dbReference type="InParanoid" id="E3JT90"/>
<proteinExistence type="predicted"/>
<feature type="region of interest" description="Disordered" evidence="1">
    <location>
        <begin position="65"/>
        <end position="90"/>
    </location>
</feature>
<reference key="1">
    <citation type="submission" date="2007-01" db="EMBL/GenBank/DDBJ databases">
        <title>The Genome Sequence of Puccinia graminis f. sp. tritici Strain CRL 75-36-700-3.</title>
        <authorList>
            <consortium name="The Broad Institute Genome Sequencing Platform"/>
            <person name="Birren B."/>
            <person name="Lander E."/>
            <person name="Galagan J."/>
            <person name="Nusbaum C."/>
            <person name="Devon K."/>
            <person name="Cuomo C."/>
            <person name="Jaffe D."/>
            <person name="Butler J."/>
            <person name="Alvarez P."/>
            <person name="Gnerre S."/>
            <person name="Grabherr M."/>
            <person name="Mauceli E."/>
            <person name="Brockman W."/>
            <person name="Young S."/>
            <person name="LaButti K."/>
            <person name="Sykes S."/>
            <person name="DeCaprio D."/>
            <person name="Crawford M."/>
            <person name="Koehrsen M."/>
            <person name="Engels R."/>
            <person name="Montgomery P."/>
            <person name="Pearson M."/>
            <person name="Howarth C."/>
            <person name="Larson L."/>
            <person name="White J."/>
            <person name="Zeng Q."/>
            <person name="Kodira C."/>
            <person name="Yandava C."/>
            <person name="Alvarado L."/>
            <person name="O'Leary S."/>
            <person name="Szabo L."/>
            <person name="Dean R."/>
            <person name="Schein J."/>
        </authorList>
    </citation>
    <scope>NUCLEOTIDE SEQUENCE</scope>
    <source>
        <strain>CRL 75-36-700-3</strain>
    </source>
</reference>
<sequence>MGRPLWSQTKPHPAEPSSDPPPEDWTSTPWPSLITPSSSTKNLPLVTQIPSARWKEVFLIPTLANPSSAPLTSTTSTTSSDPTTSTNDALGLRTLDLNDPTATLPNCSSSPCQPPLPAPISQLMRMMTPLITPLNASSSSSTKAWVFLHPLSSTNSKQFQSLQSHPVFTHAWLLARALEQIFEDLETLGSTTITLDHQLNLDLLLLHESLDRNSVPENWLLSNSVKNRLPKTGNQDRFAHLESWKSLLLLEDPQVLIKQTATGSLLGPP</sequence>
<dbReference type="Proteomes" id="UP000008783">
    <property type="component" value="Unassembled WGS sequence"/>
</dbReference>
<feature type="compositionally biased region" description="Polar residues" evidence="1">
    <location>
        <begin position="1"/>
        <end position="10"/>
    </location>
</feature>
<dbReference type="VEuPathDB" id="FungiDB:PGTG_01962"/>
<organism evidence="2 3">
    <name type="scientific">Puccinia graminis f. sp. tritici (strain CRL 75-36-700-3 / race SCCL)</name>
    <name type="common">Black stem rust fungus</name>
    <dbReference type="NCBI Taxonomy" id="418459"/>
    <lineage>
        <taxon>Eukaryota</taxon>
        <taxon>Fungi</taxon>
        <taxon>Dikarya</taxon>
        <taxon>Basidiomycota</taxon>
        <taxon>Pucciniomycotina</taxon>
        <taxon>Pucciniomycetes</taxon>
        <taxon>Pucciniales</taxon>
        <taxon>Pucciniaceae</taxon>
        <taxon>Puccinia</taxon>
    </lineage>
</organism>
<dbReference type="HOGENOM" id="CLU_1034921_0_0_1"/>
<dbReference type="STRING" id="418459.E3JT90"/>
<reference evidence="3" key="2">
    <citation type="journal article" date="2011" name="Proc. Natl. Acad. Sci. U.S.A.">
        <title>Obligate biotrophy features unraveled by the genomic analysis of rust fungi.</title>
        <authorList>
            <person name="Duplessis S."/>
            <person name="Cuomo C.A."/>
            <person name="Lin Y.-C."/>
            <person name="Aerts A."/>
            <person name="Tisserant E."/>
            <person name="Veneault-Fourrey C."/>
            <person name="Joly D.L."/>
            <person name="Hacquard S."/>
            <person name="Amselem J."/>
            <person name="Cantarel B.L."/>
            <person name="Chiu R."/>
            <person name="Coutinho P.M."/>
            <person name="Feau N."/>
            <person name="Field M."/>
            <person name="Frey P."/>
            <person name="Gelhaye E."/>
            <person name="Goldberg J."/>
            <person name="Grabherr M.G."/>
            <person name="Kodira C.D."/>
            <person name="Kohler A."/>
            <person name="Kuees U."/>
            <person name="Lindquist E.A."/>
            <person name="Lucas S.M."/>
            <person name="Mago R."/>
            <person name="Mauceli E."/>
            <person name="Morin E."/>
            <person name="Murat C."/>
            <person name="Pangilinan J.L."/>
            <person name="Park R."/>
            <person name="Pearson M."/>
            <person name="Quesneville H."/>
            <person name="Rouhier N."/>
            <person name="Sakthikumar S."/>
            <person name="Salamov A.A."/>
            <person name="Schmutz J."/>
            <person name="Selles B."/>
            <person name="Shapiro H."/>
            <person name="Tanguay P."/>
            <person name="Tuskan G.A."/>
            <person name="Henrissat B."/>
            <person name="Van de Peer Y."/>
            <person name="Rouze P."/>
            <person name="Ellis J.G."/>
            <person name="Dodds P.N."/>
            <person name="Schein J.E."/>
            <person name="Zhong S."/>
            <person name="Hamelin R.C."/>
            <person name="Grigoriev I.V."/>
            <person name="Szabo L.J."/>
            <person name="Martin F."/>
        </authorList>
    </citation>
    <scope>NUCLEOTIDE SEQUENCE [LARGE SCALE GENOMIC DNA]</scope>
    <source>
        <strain evidence="3">CRL 75-36-700-3 / race SCCL</strain>
    </source>
</reference>
<dbReference type="EMBL" id="DS178263">
    <property type="protein sequence ID" value="EFP75369.1"/>
    <property type="molecule type" value="Genomic_DNA"/>
</dbReference>
<dbReference type="KEGG" id="pgr:PGTG_01962"/>
<dbReference type="PANTHER" id="PTHR13153">
    <property type="entry name" value="CGTHBA PROTEIN -14 GENE PROTEIN"/>
    <property type="match status" value="1"/>
</dbReference>
<dbReference type="RefSeq" id="XP_003319788.1">
    <property type="nucleotide sequence ID" value="XM_003319740.1"/>
</dbReference>
<dbReference type="AlphaFoldDB" id="E3JT90"/>
<dbReference type="InterPro" id="IPR005365">
    <property type="entry name" value="Npr3"/>
</dbReference>
<accession>E3JT90</accession>
<dbReference type="PANTHER" id="PTHR13153:SF5">
    <property type="entry name" value="GATOR COMPLEX PROTEIN NPRL3"/>
    <property type="match status" value="1"/>
</dbReference>
<evidence type="ECO:0000313" key="2">
    <source>
        <dbReference type="EMBL" id="EFP75369.1"/>
    </source>
</evidence>
<dbReference type="GO" id="GO:0032007">
    <property type="term" value="P:negative regulation of TOR signaling"/>
    <property type="evidence" value="ECO:0007669"/>
    <property type="project" value="InterPro"/>
</dbReference>
<feature type="region of interest" description="Disordered" evidence="1">
    <location>
        <begin position="1"/>
        <end position="42"/>
    </location>
</feature>